<sequence>MLADRQKQAPLSSSRFFFPFHFLSTGFRGESSMTGSRSMPLWEIKILLPDKKEGTLTWNQNHLSSIMHSLLSISPLFPRP</sequence>
<evidence type="ECO:0000313" key="2">
    <source>
        <dbReference type="Proteomes" id="UP001164929"/>
    </source>
</evidence>
<dbReference type="AlphaFoldDB" id="A0AAD6W8J6"/>
<dbReference type="Proteomes" id="UP001164929">
    <property type="component" value="Chromosome 3"/>
</dbReference>
<organism evidence="1 2">
    <name type="scientific">Populus alba x Populus x berolinensis</name>
    <dbReference type="NCBI Taxonomy" id="444605"/>
    <lineage>
        <taxon>Eukaryota</taxon>
        <taxon>Viridiplantae</taxon>
        <taxon>Streptophyta</taxon>
        <taxon>Embryophyta</taxon>
        <taxon>Tracheophyta</taxon>
        <taxon>Spermatophyta</taxon>
        <taxon>Magnoliopsida</taxon>
        <taxon>eudicotyledons</taxon>
        <taxon>Gunneridae</taxon>
        <taxon>Pentapetalae</taxon>
        <taxon>rosids</taxon>
        <taxon>fabids</taxon>
        <taxon>Malpighiales</taxon>
        <taxon>Salicaceae</taxon>
        <taxon>Saliceae</taxon>
        <taxon>Populus</taxon>
    </lineage>
</organism>
<dbReference type="EMBL" id="JAQIZT010000003">
    <property type="protein sequence ID" value="KAJ7003367.1"/>
    <property type="molecule type" value="Genomic_DNA"/>
</dbReference>
<reference evidence="1" key="1">
    <citation type="journal article" date="2023" name="Mol. Ecol. Resour.">
        <title>Chromosome-level genome assembly of a triploid poplar Populus alba 'Berolinensis'.</title>
        <authorList>
            <person name="Chen S."/>
            <person name="Yu Y."/>
            <person name="Wang X."/>
            <person name="Wang S."/>
            <person name="Zhang T."/>
            <person name="Zhou Y."/>
            <person name="He R."/>
            <person name="Meng N."/>
            <person name="Wang Y."/>
            <person name="Liu W."/>
            <person name="Liu Z."/>
            <person name="Liu J."/>
            <person name="Guo Q."/>
            <person name="Huang H."/>
            <person name="Sederoff R.R."/>
            <person name="Wang G."/>
            <person name="Qu G."/>
            <person name="Chen S."/>
        </authorList>
    </citation>
    <scope>NUCLEOTIDE SEQUENCE</scope>
    <source>
        <strain evidence="1">SC-2020</strain>
    </source>
</reference>
<accession>A0AAD6W8J6</accession>
<name>A0AAD6W8J6_9ROSI</name>
<protein>
    <submittedName>
        <fullName evidence="1">Uncharacterized protein</fullName>
    </submittedName>
</protein>
<gene>
    <name evidence="1" type="ORF">NC653_008559</name>
</gene>
<keyword evidence="2" id="KW-1185">Reference proteome</keyword>
<proteinExistence type="predicted"/>
<evidence type="ECO:0000313" key="1">
    <source>
        <dbReference type="EMBL" id="KAJ7003367.1"/>
    </source>
</evidence>
<comment type="caution">
    <text evidence="1">The sequence shown here is derived from an EMBL/GenBank/DDBJ whole genome shotgun (WGS) entry which is preliminary data.</text>
</comment>